<feature type="compositionally biased region" description="Low complexity" evidence="10">
    <location>
        <begin position="470"/>
        <end position="479"/>
    </location>
</feature>
<name>A0A444V841_ACIRT</name>
<gene>
    <name evidence="13" type="ORF">EOD39_15495</name>
</gene>
<dbReference type="GO" id="GO:0016616">
    <property type="term" value="F:oxidoreductase activity, acting on the CH-OH group of donors, NAD or NADP as acceptor"/>
    <property type="evidence" value="ECO:0007669"/>
    <property type="project" value="InterPro"/>
</dbReference>
<dbReference type="CDD" id="cd11685">
    <property type="entry name" value="UEV_TSG101-like"/>
    <property type="match status" value="2"/>
</dbReference>
<keyword evidence="5" id="KW-0967">Endosome</keyword>
<comment type="subcellular location">
    <subcellularLocation>
        <location evidence="1">Endosome</location>
    </subcellularLocation>
</comment>
<dbReference type="InterPro" id="IPR016135">
    <property type="entry name" value="UBQ-conjugating_enzyme/RWD"/>
</dbReference>
<feature type="compositionally biased region" description="Basic and acidic residues" evidence="10">
    <location>
        <begin position="112"/>
        <end position="131"/>
    </location>
</feature>
<dbReference type="SMART" id="SM00784">
    <property type="entry name" value="SPT2"/>
    <property type="match status" value="1"/>
</dbReference>
<dbReference type="Pfam" id="PF00056">
    <property type="entry name" value="Ldh_1_N"/>
    <property type="match status" value="1"/>
</dbReference>
<dbReference type="Proteomes" id="UP000289886">
    <property type="component" value="Unassembled WGS sequence"/>
</dbReference>
<dbReference type="SUPFAM" id="SSF140111">
    <property type="entry name" value="Endosomal sorting complex assembly domain"/>
    <property type="match status" value="1"/>
</dbReference>
<dbReference type="GO" id="GO:0019752">
    <property type="term" value="P:carboxylic acid metabolic process"/>
    <property type="evidence" value="ECO:0007669"/>
    <property type="project" value="InterPro"/>
</dbReference>
<comment type="caution">
    <text evidence="13">The sequence shown here is derived from an EMBL/GenBank/DDBJ whole genome shotgun (WGS) entry which is preliminary data.</text>
</comment>
<dbReference type="PROSITE" id="PS51322">
    <property type="entry name" value="UEV"/>
    <property type="match status" value="2"/>
</dbReference>
<dbReference type="InterPro" id="IPR015955">
    <property type="entry name" value="Lactate_DH/Glyco_Ohase_4_C"/>
</dbReference>
<dbReference type="Pfam" id="PF05743">
    <property type="entry name" value="UEV"/>
    <property type="match status" value="2"/>
</dbReference>
<dbReference type="Gene3D" id="3.40.50.720">
    <property type="entry name" value="NAD(P)-binding Rossmann-like Domain"/>
    <property type="match status" value="1"/>
</dbReference>
<dbReference type="SUPFAM" id="SSF54495">
    <property type="entry name" value="UBC-like"/>
    <property type="match status" value="2"/>
</dbReference>
<keyword evidence="14" id="KW-1185">Reference proteome</keyword>
<dbReference type="InterPro" id="IPR052070">
    <property type="entry name" value="ESCRT-I_UEV_domain"/>
</dbReference>
<feature type="domain" description="SB" evidence="11">
    <location>
        <begin position="1522"/>
        <end position="1590"/>
    </location>
</feature>
<keyword evidence="7 9" id="KW-0175">Coiled coil</keyword>
<dbReference type="GO" id="GO:0008333">
    <property type="term" value="P:endosome to lysosome transport"/>
    <property type="evidence" value="ECO:0007669"/>
    <property type="project" value="TreeGrafter"/>
</dbReference>
<dbReference type="PANTHER" id="PTHR23306">
    <property type="entry name" value="TUMOR SUSCEPTIBILITY GENE 101 PROTEIN-RELATED"/>
    <property type="match status" value="1"/>
</dbReference>
<dbReference type="InterPro" id="IPR001236">
    <property type="entry name" value="Lactate/malate_DH_N"/>
</dbReference>
<dbReference type="Pfam" id="PF08243">
    <property type="entry name" value="SPT2"/>
    <property type="match status" value="1"/>
</dbReference>
<dbReference type="GO" id="GO:0005634">
    <property type="term" value="C:nucleus"/>
    <property type="evidence" value="ECO:0007669"/>
    <property type="project" value="UniProtKB-ARBA"/>
</dbReference>
<evidence type="ECO:0000256" key="1">
    <source>
        <dbReference type="ARBA" id="ARBA00004177"/>
    </source>
</evidence>
<dbReference type="Gene3D" id="3.10.110.10">
    <property type="entry name" value="Ubiquitin Conjugating Enzyme"/>
    <property type="match status" value="2"/>
</dbReference>
<feature type="compositionally biased region" description="Basic and acidic residues" evidence="10">
    <location>
        <begin position="78"/>
        <end position="95"/>
    </location>
</feature>
<evidence type="ECO:0000256" key="2">
    <source>
        <dbReference type="ARBA" id="ARBA00006461"/>
    </source>
</evidence>
<feature type="compositionally biased region" description="Low complexity" evidence="10">
    <location>
        <begin position="251"/>
        <end position="260"/>
    </location>
</feature>
<feature type="compositionally biased region" description="Low complexity" evidence="10">
    <location>
        <begin position="320"/>
        <end position="365"/>
    </location>
</feature>
<evidence type="ECO:0000256" key="4">
    <source>
        <dbReference type="ARBA" id="ARBA00022448"/>
    </source>
</evidence>
<evidence type="ECO:0000256" key="5">
    <source>
        <dbReference type="ARBA" id="ARBA00022753"/>
    </source>
</evidence>
<feature type="region of interest" description="Disordered" evidence="10">
    <location>
        <begin position="204"/>
        <end position="659"/>
    </location>
</feature>
<feature type="compositionally biased region" description="Basic and acidic residues" evidence="10">
    <location>
        <begin position="154"/>
        <end position="174"/>
    </location>
</feature>
<feature type="domain" description="UEV" evidence="12">
    <location>
        <begin position="748"/>
        <end position="891"/>
    </location>
</feature>
<evidence type="ECO:0000256" key="8">
    <source>
        <dbReference type="PROSITE-ProRule" id="PRU00644"/>
    </source>
</evidence>
<feature type="compositionally biased region" description="Low complexity" evidence="10">
    <location>
        <begin position="382"/>
        <end position="406"/>
    </location>
</feature>
<dbReference type="GO" id="GO:0000813">
    <property type="term" value="C:ESCRT I complex"/>
    <property type="evidence" value="ECO:0007669"/>
    <property type="project" value="TreeGrafter"/>
</dbReference>
<dbReference type="Pfam" id="PF22878">
    <property type="entry name" value="SPT2_N"/>
    <property type="match status" value="1"/>
</dbReference>
<comment type="similarity">
    <text evidence="2">Belongs to the SPT2 family.</text>
</comment>
<dbReference type="PROSITE" id="PS51312">
    <property type="entry name" value="SB"/>
    <property type="match status" value="1"/>
</dbReference>
<dbReference type="InterPro" id="IPR008883">
    <property type="entry name" value="UEV_N"/>
</dbReference>
<evidence type="ECO:0000256" key="10">
    <source>
        <dbReference type="SAM" id="MobiDB-lite"/>
    </source>
</evidence>
<evidence type="ECO:0000256" key="6">
    <source>
        <dbReference type="ARBA" id="ARBA00022927"/>
    </source>
</evidence>
<feature type="compositionally biased region" description="Basic and acidic residues" evidence="10">
    <location>
        <begin position="204"/>
        <end position="250"/>
    </location>
</feature>
<dbReference type="PRINTS" id="PR00086">
    <property type="entry name" value="LLDHDRGNASE"/>
</dbReference>
<evidence type="ECO:0000313" key="13">
    <source>
        <dbReference type="EMBL" id="RXM96587.1"/>
    </source>
</evidence>
<evidence type="ECO:0000259" key="11">
    <source>
        <dbReference type="PROSITE" id="PS51312"/>
    </source>
</evidence>
<dbReference type="SUPFAM" id="SSF51735">
    <property type="entry name" value="NAD(P)-binding Rossmann-fold domains"/>
    <property type="match status" value="1"/>
</dbReference>
<dbReference type="InterPro" id="IPR036291">
    <property type="entry name" value="NAD(P)-bd_dom_sf"/>
</dbReference>
<feature type="compositionally biased region" description="Polar residues" evidence="10">
    <location>
        <begin position="585"/>
        <end position="596"/>
    </location>
</feature>
<dbReference type="SMART" id="SM00212">
    <property type="entry name" value="UBCc"/>
    <property type="match status" value="1"/>
</dbReference>
<organism evidence="13 14">
    <name type="scientific">Acipenser ruthenus</name>
    <name type="common">Sterlet sturgeon</name>
    <dbReference type="NCBI Taxonomy" id="7906"/>
    <lineage>
        <taxon>Eukaryota</taxon>
        <taxon>Metazoa</taxon>
        <taxon>Chordata</taxon>
        <taxon>Craniata</taxon>
        <taxon>Vertebrata</taxon>
        <taxon>Euteleostomi</taxon>
        <taxon>Actinopterygii</taxon>
        <taxon>Chondrostei</taxon>
        <taxon>Acipenseriformes</taxon>
        <taxon>Acipenseridae</taxon>
        <taxon>Acipenser</taxon>
    </lineage>
</organism>
<sequence>MDFNTILSMASENQGLSSLPAKRYSLSVGPPKKDPKVKGVHSAAVQAFLKKQQNENKKKVIESKRKKEELLAKRVEMKSDRKARAMASRTKDNFRGYDGVPIVEPTKKRRSKQEMAEERQRNAEGREHNGTGDEEDYCEYSQTESEYEDDGEETDRMTARVPDRMAAREPEKASKKPNTAKPAPPPMNFAELLKLAQKKQFEPVELKSTKKTEEKLRTAEELKEMEFLERKNKKYIQEMGREGKPERDNRSQVVSSSSKKSLPDKDVRSGKLLSSKSYAEKLPPNGVVSKKPKPPSSSERPHSSSTAKQSQGDRHRPGLVVSSKSSSGASSVKNSLKNSSSSLSSAKASAPRPPSSGGQRSSTSSDLNQKKGNLPPSGKMGGAPVRPGSSSSSASARPGSSGQGRPASACQVRPTSANGPTKSGSSGPPRPGSGAQARPVNSAPGQPGNGMRDRPRNGEPGRPGNNHQARPGSSGPGRPDGNPQGRPGSSGQVLPGSYPQARPGSSGPGQPGNGMRDRPRNGEPGRPGNNPQVRPGSSGPGRPDCNPQSRPGSYPQARPGSSGPGQPGNGMRDRPRNGEPGRPGNNPQARPGSSGQMRPGGVAPGRPGSTMGSGPGRPQCTVVSETISTKDFVPANGVRPPRPYPGHRPMMRPPGPPLPPITSSYKRKFDDDDEDECDSEMEDFIDDEGEDQDEISKHIREIFGYDRSKYKDESDYALRYMESSWKDQQKEEARSRLKRLHVLFHTSLPALILNYPIIPQYKFRDLTIDELQKVHRMNPSLKPSVDTYTFTDSTQKDLLKLTGTVQVKYQGRSYNMPIQLWLLDSHPFAPPMCFLMPTPNMVVRVGRHVDARGRIYLPYLQNWTHPQSTVNGLLIEMVAKFEEDPPLASKSRDDKDSAELMAFLARISGGVPDMTLQSAVGVGGDRAYRPINKVTVVGGGDLAMACVMSILAKVQDVMNCNYGNESSVDKLVLIDVSESTSKGGTMDLEIFNLPKVEVCRDFSSSAGSRVVVVTANSWSNDQSYVSVVQANVDLFRGIIPSVAHYSPSAVLLITSQPVDIMTHVAWKQSGLPANRVLGAGCNLDSERFHYILSSVLKAQPAGKAWVIGELSENKVAVWNGSAMATDNLPDSQKQLKDRAVEMLKGKGQRSWSVGLSIADLTHSILTDLRKTHSVSTLAKGWSGISGEAFLSLPCVLGAGGVAEISTLEVEEEEGEKYKYRDLTVREITNVISPYKDLKPVMDAYVFNDGSTKDLMSLTGTVPVSYRGNTYNIPVCLWLLDVYPYSPPICFVKPTSAMMIKTGKHVDANGKIYLPYLHEWKHPQSDLYGLIQVMVVVFGEEPPVFSRPQVQSSYPPYQPTGPPNTSYMPGMPSYPSGHSANPSGYPSYPYPGGNSYPTASTAQNYNAQTPVTTVGPSRDSTIGEDTIRASLISAVSDKLRWRMKEEMDRSQAELNALKRTEEDLKTGHQKLEQMVSRLDQEVTEVDRNIDLLKKKDEELSSALEQMTSQSENNDIDDVIVPTAPLYKQILNLYAEENAIEDTIFYLGEALRRGVIDLEVFLKHVRLLSCKQFQLRALMQKARKTAGLSDLY</sequence>
<dbReference type="InterPro" id="IPR054552">
    <property type="entry name" value="SPT2_N"/>
</dbReference>
<feature type="coiled-coil region" evidence="9">
    <location>
        <begin position="1439"/>
        <end position="1511"/>
    </location>
</feature>
<dbReference type="GO" id="GO:0043130">
    <property type="term" value="F:ubiquitin binding"/>
    <property type="evidence" value="ECO:0007669"/>
    <property type="project" value="TreeGrafter"/>
</dbReference>
<dbReference type="PANTHER" id="PTHR23306:SF17">
    <property type="entry name" value="TUMOR SUSCEPTIBILITY GENE 101 PROTEIN"/>
    <property type="match status" value="1"/>
</dbReference>
<dbReference type="Pfam" id="PF09454">
    <property type="entry name" value="Vps23_core"/>
    <property type="match status" value="1"/>
</dbReference>
<dbReference type="GO" id="GO:0006355">
    <property type="term" value="P:regulation of DNA-templated transcription"/>
    <property type="evidence" value="ECO:0007669"/>
    <property type="project" value="UniProtKB-ARBA"/>
</dbReference>
<dbReference type="InterPro" id="IPR001557">
    <property type="entry name" value="L-lactate/malate_DH"/>
</dbReference>
<dbReference type="Gene3D" id="6.10.140.820">
    <property type="match status" value="1"/>
</dbReference>
<protein>
    <submittedName>
        <fullName evidence="13">Tumor susceptibility gene 101 protein</fullName>
    </submittedName>
</protein>
<dbReference type="InterPro" id="IPR017916">
    <property type="entry name" value="SB_dom"/>
</dbReference>
<feature type="region of interest" description="Disordered" evidence="10">
    <location>
        <begin position="78"/>
        <end position="188"/>
    </location>
</feature>
<accession>A0A444V841</accession>
<dbReference type="SUPFAM" id="SSF56327">
    <property type="entry name" value="LDH C-terminal domain-like"/>
    <property type="match status" value="1"/>
</dbReference>
<feature type="compositionally biased region" description="Pro residues" evidence="10">
    <location>
        <begin position="640"/>
        <end position="659"/>
    </location>
</feature>
<evidence type="ECO:0000313" key="14">
    <source>
        <dbReference type="Proteomes" id="UP000289886"/>
    </source>
</evidence>
<proteinExistence type="inferred from homology"/>
<keyword evidence="6 8" id="KW-0653">Protein transport</keyword>
<dbReference type="Gene3D" id="6.10.250.370">
    <property type="match status" value="1"/>
</dbReference>
<comment type="similarity">
    <text evidence="3">Belongs to the ubiquitin-conjugating enzyme family. UEV subfamily.</text>
</comment>
<dbReference type="Pfam" id="PF02866">
    <property type="entry name" value="Ldh_1_C"/>
    <property type="match status" value="1"/>
</dbReference>
<evidence type="ECO:0000256" key="9">
    <source>
        <dbReference type="SAM" id="Coils"/>
    </source>
</evidence>
<feature type="domain" description="UEV" evidence="12">
    <location>
        <begin position="1204"/>
        <end position="1347"/>
    </location>
</feature>
<evidence type="ECO:0000256" key="7">
    <source>
        <dbReference type="ARBA" id="ARBA00023054"/>
    </source>
</evidence>
<evidence type="ECO:0000259" key="12">
    <source>
        <dbReference type="PROSITE" id="PS51322"/>
    </source>
</evidence>
<evidence type="ECO:0000256" key="3">
    <source>
        <dbReference type="ARBA" id="ARBA00009594"/>
    </source>
</evidence>
<dbReference type="InterPro" id="IPR037202">
    <property type="entry name" value="ESCRT_assembly_dom"/>
</dbReference>
<feature type="region of interest" description="Disordered" evidence="10">
    <location>
        <begin position="1347"/>
        <end position="1379"/>
    </location>
</feature>
<dbReference type="InterPro" id="IPR013256">
    <property type="entry name" value="Chromatin_SPT2"/>
</dbReference>
<dbReference type="InterPro" id="IPR022383">
    <property type="entry name" value="Lactate/malate_DH_C"/>
</dbReference>
<dbReference type="EMBL" id="SCEB01001560">
    <property type="protein sequence ID" value="RXM96587.1"/>
    <property type="molecule type" value="Genomic_DNA"/>
</dbReference>
<dbReference type="GO" id="GO:0015031">
    <property type="term" value="P:protein transport"/>
    <property type="evidence" value="ECO:0007669"/>
    <property type="project" value="UniProtKB-UniRule"/>
</dbReference>
<keyword evidence="4 8" id="KW-0813">Transport</keyword>
<dbReference type="FunFam" id="3.10.110.10:FF:000040">
    <property type="entry name" value="tumor susceptibility gene 101 protein"/>
    <property type="match status" value="1"/>
</dbReference>
<reference evidence="13 14" key="1">
    <citation type="submission" date="2019-01" db="EMBL/GenBank/DDBJ databases">
        <title>Draft Genome and Complete Hox-Cluster Characterization of the Sterlet Sturgeon (Acipenser ruthenus).</title>
        <authorList>
            <person name="Wei Q."/>
        </authorList>
    </citation>
    <scope>NUCLEOTIDE SEQUENCE [LARGE SCALE GENOMIC DNA]</scope>
    <source>
        <strain evidence="13">WHYD16114868_AA</strain>
        <tissue evidence="13">Blood</tissue>
    </source>
</reference>